<accession>A0A2H3E5G4</accession>
<sequence>MIADATQISFEIDQLSIHLSSTELAYGNRQDTRVSLYSILLMFSVSAVGRDFIGSGAYFSCGVAIANDVSHDCGLFQILLKLAAAKAKAVGTVQAQRNRSALRVGIDTSVLATPIQVPLVISVNVTVSRVAANSFNQWISIGRKRTDCATVPWPTNDGILLLR</sequence>
<gene>
    <name evidence="1" type="ORF">ARMGADRAFT_267401</name>
</gene>
<proteinExistence type="predicted"/>
<protein>
    <submittedName>
        <fullName evidence="1">Uncharacterized protein</fullName>
    </submittedName>
</protein>
<reference evidence="2" key="1">
    <citation type="journal article" date="2017" name="Nat. Ecol. Evol.">
        <title>Genome expansion and lineage-specific genetic innovations in the forest pathogenic fungi Armillaria.</title>
        <authorList>
            <person name="Sipos G."/>
            <person name="Prasanna A.N."/>
            <person name="Walter M.C."/>
            <person name="O'Connor E."/>
            <person name="Balint B."/>
            <person name="Krizsan K."/>
            <person name="Kiss B."/>
            <person name="Hess J."/>
            <person name="Varga T."/>
            <person name="Slot J."/>
            <person name="Riley R."/>
            <person name="Boka B."/>
            <person name="Rigling D."/>
            <person name="Barry K."/>
            <person name="Lee J."/>
            <person name="Mihaltcheva S."/>
            <person name="LaButti K."/>
            <person name="Lipzen A."/>
            <person name="Waldron R."/>
            <person name="Moloney N.M."/>
            <person name="Sperisen C."/>
            <person name="Kredics L."/>
            <person name="Vagvoelgyi C."/>
            <person name="Patrignani A."/>
            <person name="Fitzpatrick D."/>
            <person name="Nagy I."/>
            <person name="Doyle S."/>
            <person name="Anderson J.B."/>
            <person name="Grigoriev I.V."/>
            <person name="Gueldener U."/>
            <person name="Muensterkoetter M."/>
            <person name="Nagy L.G."/>
        </authorList>
    </citation>
    <scope>NUCLEOTIDE SEQUENCE [LARGE SCALE GENOMIC DNA]</scope>
    <source>
        <strain evidence="2">Ar21-2</strain>
    </source>
</reference>
<dbReference type="InParanoid" id="A0A2H3E5G4"/>
<dbReference type="Proteomes" id="UP000217790">
    <property type="component" value="Unassembled WGS sequence"/>
</dbReference>
<keyword evidence="2" id="KW-1185">Reference proteome</keyword>
<evidence type="ECO:0000313" key="1">
    <source>
        <dbReference type="EMBL" id="PBL02686.1"/>
    </source>
</evidence>
<dbReference type="EMBL" id="KZ293645">
    <property type="protein sequence ID" value="PBL02686.1"/>
    <property type="molecule type" value="Genomic_DNA"/>
</dbReference>
<dbReference type="AlphaFoldDB" id="A0A2H3E5G4"/>
<name>A0A2H3E5G4_ARMGA</name>
<evidence type="ECO:0000313" key="2">
    <source>
        <dbReference type="Proteomes" id="UP000217790"/>
    </source>
</evidence>
<organism evidence="1 2">
    <name type="scientific">Armillaria gallica</name>
    <name type="common">Bulbous honey fungus</name>
    <name type="synonym">Armillaria bulbosa</name>
    <dbReference type="NCBI Taxonomy" id="47427"/>
    <lineage>
        <taxon>Eukaryota</taxon>
        <taxon>Fungi</taxon>
        <taxon>Dikarya</taxon>
        <taxon>Basidiomycota</taxon>
        <taxon>Agaricomycotina</taxon>
        <taxon>Agaricomycetes</taxon>
        <taxon>Agaricomycetidae</taxon>
        <taxon>Agaricales</taxon>
        <taxon>Marasmiineae</taxon>
        <taxon>Physalacriaceae</taxon>
        <taxon>Armillaria</taxon>
    </lineage>
</organism>